<proteinExistence type="predicted"/>
<sequence length="150" mass="16719">MVITVLAWSPSSSVELLGEEVKKVLVVESESGGLVIMVWVLVLTLKDFYGSRHGKGPSDGAVAVVKSGARRAVMGMNVVINNAEDLYNFGKEKLESTEEKTDHLHHKRTFFLIENIDRNRPDRSKTKTVPGTRKLQCIKLLSRQKKSILS</sequence>
<dbReference type="AlphaFoldDB" id="A0A8W8NTU4"/>
<evidence type="ECO:0000313" key="2">
    <source>
        <dbReference type="Proteomes" id="UP000005408"/>
    </source>
</evidence>
<dbReference type="Proteomes" id="UP000005408">
    <property type="component" value="Unassembled WGS sequence"/>
</dbReference>
<accession>A0A8W8NTU4</accession>
<name>A0A8W8NTU4_MAGGI</name>
<protein>
    <submittedName>
        <fullName evidence="1">Uncharacterized protein</fullName>
    </submittedName>
</protein>
<keyword evidence="2" id="KW-1185">Reference proteome</keyword>
<evidence type="ECO:0000313" key="1">
    <source>
        <dbReference type="EnsemblMetazoa" id="G9483.1:cds"/>
    </source>
</evidence>
<reference evidence="1" key="1">
    <citation type="submission" date="2022-08" db="UniProtKB">
        <authorList>
            <consortium name="EnsemblMetazoa"/>
        </authorList>
    </citation>
    <scope>IDENTIFICATION</scope>
    <source>
        <strain evidence="1">05x7-T-G4-1.051#20</strain>
    </source>
</reference>
<dbReference type="EnsemblMetazoa" id="G9483.1">
    <property type="protein sequence ID" value="G9483.1:cds"/>
    <property type="gene ID" value="G9483"/>
</dbReference>
<dbReference type="PANTHER" id="PTHR46601">
    <property type="entry name" value="ULP_PROTEASE DOMAIN-CONTAINING PROTEIN"/>
    <property type="match status" value="1"/>
</dbReference>
<organism evidence="1 2">
    <name type="scientific">Magallana gigas</name>
    <name type="common">Pacific oyster</name>
    <name type="synonym">Crassostrea gigas</name>
    <dbReference type="NCBI Taxonomy" id="29159"/>
    <lineage>
        <taxon>Eukaryota</taxon>
        <taxon>Metazoa</taxon>
        <taxon>Spiralia</taxon>
        <taxon>Lophotrochozoa</taxon>
        <taxon>Mollusca</taxon>
        <taxon>Bivalvia</taxon>
        <taxon>Autobranchia</taxon>
        <taxon>Pteriomorphia</taxon>
        <taxon>Ostreida</taxon>
        <taxon>Ostreoidea</taxon>
        <taxon>Ostreidae</taxon>
        <taxon>Magallana</taxon>
    </lineage>
</organism>
<dbReference type="PANTHER" id="PTHR46601:SF1">
    <property type="entry name" value="ADF-H DOMAIN-CONTAINING PROTEIN"/>
    <property type="match status" value="1"/>
</dbReference>